<dbReference type="EMBL" id="VMRY01000003">
    <property type="protein sequence ID" value="TVT59674.1"/>
    <property type="molecule type" value="Genomic_DNA"/>
</dbReference>
<dbReference type="GO" id="GO:0160149">
    <property type="term" value="F:tRNA pseudouridine(65) synthase activity"/>
    <property type="evidence" value="ECO:0007669"/>
    <property type="project" value="UniProtKB-EC"/>
</dbReference>
<evidence type="ECO:0000259" key="10">
    <source>
        <dbReference type="Pfam" id="PF00849"/>
    </source>
</evidence>
<comment type="function">
    <text evidence="4">Responsible for synthesis of pseudouridine from uracil-65 in transfer RNAs.</text>
</comment>
<comment type="caution">
    <text evidence="11">The sequence shown here is derived from an EMBL/GenBank/DDBJ whole genome shotgun (WGS) entry which is preliminary data.</text>
</comment>
<evidence type="ECO:0000256" key="9">
    <source>
        <dbReference type="ARBA" id="ARBA00043049"/>
    </source>
</evidence>
<evidence type="ECO:0000256" key="3">
    <source>
        <dbReference type="ARBA" id="ARBA00036607"/>
    </source>
</evidence>
<evidence type="ECO:0000256" key="8">
    <source>
        <dbReference type="ARBA" id="ARBA00041975"/>
    </source>
</evidence>
<name>A0A558DF76_9GAMM</name>
<sequence>MGELKIIYHDEHYIAVDKPAGVLVHRTRISEDTRFVLQQLRDQIGQRVYPVHRLDRPTSGVLVFGLDSDAARRLVGLFEKRMVSKRYLAVVRGYISEGSRIDYPLQEEEGRLPQQAVTEYRRLATVELPFAVGRYATARYSLVEVLPETGRMHQIRKHMKHIFHPIVGDTTHGDGKHNQLFRDQFGIYRLLLMATDLGFIHPYLGVQVSLQSRLDEELEQLFDRFGWGSECLN</sequence>
<evidence type="ECO:0000256" key="7">
    <source>
        <dbReference type="ARBA" id="ARBA00041803"/>
    </source>
</evidence>
<dbReference type="GO" id="GO:0008033">
    <property type="term" value="P:tRNA processing"/>
    <property type="evidence" value="ECO:0007669"/>
    <property type="project" value="UniProtKB-KW"/>
</dbReference>
<keyword evidence="1" id="KW-0819">tRNA processing</keyword>
<feature type="domain" description="Pseudouridine synthase RsuA/RluA-like" evidence="10">
    <location>
        <begin position="12"/>
        <end position="161"/>
    </location>
</feature>
<keyword evidence="2" id="KW-0413">Isomerase</keyword>
<evidence type="ECO:0000313" key="11">
    <source>
        <dbReference type="EMBL" id="TVT59674.1"/>
    </source>
</evidence>
<proteinExistence type="predicted"/>
<dbReference type="PANTHER" id="PTHR21600">
    <property type="entry name" value="MITOCHONDRIAL RNA PSEUDOURIDINE SYNTHASE"/>
    <property type="match status" value="1"/>
</dbReference>
<gene>
    <name evidence="11" type="ORF">FHK82_01455</name>
</gene>
<dbReference type="EC" id="5.4.99.26" evidence="5"/>
<dbReference type="InterPro" id="IPR020103">
    <property type="entry name" value="PsdUridine_synth_cat_dom_sf"/>
</dbReference>
<comment type="catalytic activity">
    <reaction evidence="3">
        <text>uridine(65) in tRNA = pseudouridine(65) in tRNA</text>
        <dbReference type="Rhea" id="RHEA:42536"/>
        <dbReference type="Rhea" id="RHEA-COMP:10103"/>
        <dbReference type="Rhea" id="RHEA-COMP:10104"/>
        <dbReference type="ChEBI" id="CHEBI:65314"/>
        <dbReference type="ChEBI" id="CHEBI:65315"/>
        <dbReference type="EC" id="5.4.99.26"/>
    </reaction>
</comment>
<protein>
    <recommendedName>
        <fullName evidence="6">tRNA pseudouridine synthase C</fullName>
        <ecNumber evidence="5">5.4.99.26</ecNumber>
    </recommendedName>
    <alternativeName>
        <fullName evidence="8">tRNA pseudouridine(65) synthase</fullName>
    </alternativeName>
    <alternativeName>
        <fullName evidence="9">tRNA pseudouridylate synthase C</fullName>
    </alternativeName>
    <alternativeName>
        <fullName evidence="7">tRNA-uridine isomerase C</fullName>
    </alternativeName>
</protein>
<dbReference type="PANTHER" id="PTHR21600:SF56">
    <property type="entry name" value="TRNA PSEUDOURIDINE SYNTHASE C"/>
    <property type="match status" value="1"/>
</dbReference>
<dbReference type="InterPro" id="IPR006145">
    <property type="entry name" value="PsdUridine_synth_RsuA/RluA"/>
</dbReference>
<evidence type="ECO:0000256" key="2">
    <source>
        <dbReference type="ARBA" id="ARBA00023235"/>
    </source>
</evidence>
<dbReference type="Proteomes" id="UP000317355">
    <property type="component" value="Unassembled WGS sequence"/>
</dbReference>
<reference evidence="11 12" key="1">
    <citation type="submission" date="2019-07" db="EMBL/GenBank/DDBJ databases">
        <title>The pathways for chlorine oxyanion respiration interact through the shared metabolite chlorate.</title>
        <authorList>
            <person name="Barnum T.P."/>
            <person name="Cheng Y."/>
            <person name="Hill K.A."/>
            <person name="Lucas L.N."/>
            <person name="Carlson H.K."/>
            <person name="Coates J.D."/>
        </authorList>
    </citation>
    <scope>NUCLEOTIDE SEQUENCE [LARGE SCALE GENOMIC DNA]</scope>
    <source>
        <strain evidence="11">BK-3</strain>
    </source>
</reference>
<dbReference type="Gene3D" id="3.30.2350.10">
    <property type="entry name" value="Pseudouridine synthase"/>
    <property type="match status" value="1"/>
</dbReference>
<evidence type="ECO:0000256" key="1">
    <source>
        <dbReference type="ARBA" id="ARBA00022694"/>
    </source>
</evidence>
<dbReference type="Pfam" id="PF00849">
    <property type="entry name" value="PseudoU_synth_2"/>
    <property type="match status" value="1"/>
</dbReference>
<evidence type="ECO:0000256" key="4">
    <source>
        <dbReference type="ARBA" id="ARBA00037670"/>
    </source>
</evidence>
<dbReference type="STRING" id="1543721.AAY24_13450"/>
<dbReference type="PROSITE" id="PS01129">
    <property type="entry name" value="PSI_RLU"/>
    <property type="match status" value="1"/>
</dbReference>
<evidence type="ECO:0000256" key="6">
    <source>
        <dbReference type="ARBA" id="ARBA00040675"/>
    </source>
</evidence>
<evidence type="ECO:0000313" key="12">
    <source>
        <dbReference type="Proteomes" id="UP000317355"/>
    </source>
</evidence>
<accession>A0A558DF76</accession>
<dbReference type="InterPro" id="IPR006224">
    <property type="entry name" value="PsdUridine_synth_RluA-like_CS"/>
</dbReference>
<dbReference type="SUPFAM" id="SSF55120">
    <property type="entry name" value="Pseudouridine synthase"/>
    <property type="match status" value="1"/>
</dbReference>
<dbReference type="InterPro" id="IPR050188">
    <property type="entry name" value="RluA_PseudoU_synthase"/>
</dbReference>
<dbReference type="GO" id="GO:0003723">
    <property type="term" value="F:RNA binding"/>
    <property type="evidence" value="ECO:0007669"/>
    <property type="project" value="InterPro"/>
</dbReference>
<organism evidence="11 12">
    <name type="scientific">Sedimenticola thiotaurini</name>
    <dbReference type="NCBI Taxonomy" id="1543721"/>
    <lineage>
        <taxon>Bacteria</taxon>
        <taxon>Pseudomonadati</taxon>
        <taxon>Pseudomonadota</taxon>
        <taxon>Gammaproteobacteria</taxon>
        <taxon>Chromatiales</taxon>
        <taxon>Sedimenticolaceae</taxon>
        <taxon>Sedimenticola</taxon>
    </lineage>
</organism>
<dbReference type="GO" id="GO:0000455">
    <property type="term" value="P:enzyme-directed rRNA pseudouridine synthesis"/>
    <property type="evidence" value="ECO:0007669"/>
    <property type="project" value="TreeGrafter"/>
</dbReference>
<dbReference type="AlphaFoldDB" id="A0A558DF76"/>
<evidence type="ECO:0000256" key="5">
    <source>
        <dbReference type="ARBA" id="ARBA00038943"/>
    </source>
</evidence>